<dbReference type="GO" id="GO:0016787">
    <property type="term" value="F:hydrolase activity"/>
    <property type="evidence" value="ECO:0007669"/>
    <property type="project" value="UniProtKB-KW"/>
</dbReference>
<name>A0A517MHU0_9BACT</name>
<protein>
    <recommendedName>
        <fullName evidence="4">Alpha glucuronidase N-terminal domain-containing protein</fullName>
    </recommendedName>
</protein>
<dbReference type="KEGG" id="rml:FF011L_31460"/>
<dbReference type="InterPro" id="IPR032287">
    <property type="entry name" value="DUF4838"/>
</dbReference>
<dbReference type="AlphaFoldDB" id="A0A517MHU0"/>
<dbReference type="PANTHER" id="PTHR47406">
    <property type="entry name" value="COAGULATION FACTOR 5/8 TYPE, C-TERMINAL"/>
    <property type="match status" value="1"/>
</dbReference>
<proteinExistence type="predicted"/>
<keyword evidence="1" id="KW-0378">Hydrolase</keyword>
<dbReference type="Gene3D" id="3.30.379.10">
    <property type="entry name" value="Chitobiase/beta-hexosaminidase domain 2-like"/>
    <property type="match status" value="1"/>
</dbReference>
<dbReference type="InterPro" id="IPR029018">
    <property type="entry name" value="Hex-like_dom2"/>
</dbReference>
<dbReference type="PANTHER" id="PTHR47406:SF2">
    <property type="entry name" value="ALPHA GLUCURONIDASE N-TERMINAL DOMAIN-CONTAINING PROTEIN"/>
    <property type="match status" value="1"/>
</dbReference>
<dbReference type="Pfam" id="PF16126">
    <property type="entry name" value="DUF4838"/>
    <property type="match status" value="1"/>
</dbReference>
<evidence type="ECO:0000256" key="1">
    <source>
        <dbReference type="ARBA" id="ARBA00022801"/>
    </source>
</evidence>
<evidence type="ECO:0000313" key="2">
    <source>
        <dbReference type="EMBL" id="QDS94367.1"/>
    </source>
</evidence>
<dbReference type="EMBL" id="CP036262">
    <property type="protein sequence ID" value="QDS94367.1"/>
    <property type="molecule type" value="Genomic_DNA"/>
</dbReference>
<keyword evidence="3" id="KW-1185">Reference proteome</keyword>
<dbReference type="Proteomes" id="UP000320672">
    <property type="component" value="Chromosome"/>
</dbReference>
<gene>
    <name evidence="2" type="ORF">FF011L_31460</name>
</gene>
<sequence>MMTDRMHNLSLQWSWIPCFLFLIALTPPSLADSHATAESPPTILLASAEKALLPIVVREDCDAIVLAAAKDLQEYLQKISGAPFTIQEAAADFDGSQPGIVVGLETSFPNRPGRQPFDDSGIGPDQYLLCSTTNQLYVLGSTPMAVENAVWGLLHRMGYRLYFLTDTWEVVPDQPKLSIAICVTEKPDYVTRQAPRGAPWSDRALWARWKTRNRLNSSYSLSTGHAYGNIVRRHQEAFSAHPEYFALVDGERRTGPNAKFCISNPGLRQLVVDHAVATIKANPRLKSISMDPSDGGGWCECDQCAAVGSVSDRALTLANDVATAINKLGLGPKHVGMYGYNQHSPPPNIKAHPNVVISVATAFIRGGYTVEELVEGWQRQDAVIGIRDYHDVFAWSHDLPRKARGGKIDYLTRTIPWFYEHGARFMNSENMDSWGANGLGYWLTPQILWDVDNAQQVDDLIEDFLTGAFGEAAAPMRQFFQLLNQDSVSVRSQEDVIARMYRYLDKAQQLTSDQQIHARIADLILYTRYLELYQTYRVSKGSARQAGFEQVWRHAYRIQDRMMLSTVALCQRDRFRDSAVNVPAEADWKVPEEENPWKSSEPFSTDEIQDILAAGIKANQPTVLDFVAQNYSDDLVPANQLNLAPVAKGRYDNRNRGTQRVHTWLPKPKSTLELQVTGGLIKHYRDRGNVRFQLHAQAEATLDAVDTDNSVPPDGIQRTVRLTSPYSGLHSIEWNDGSDQTQVVWPADIPWTVRSSIEEPMRLGGRWDLYFYVPRGTKIVGGYTDSTKGELHDSEGNRLFDFSEMDSPGYFSVAVPSGQDRALWKFVNSRGSRMLMTVPPYLAPSAETLLLPREVVDADHEE</sequence>
<evidence type="ECO:0000313" key="3">
    <source>
        <dbReference type="Proteomes" id="UP000320672"/>
    </source>
</evidence>
<dbReference type="OrthoDB" id="8565046at2"/>
<dbReference type="GO" id="GO:0005975">
    <property type="term" value="P:carbohydrate metabolic process"/>
    <property type="evidence" value="ECO:0007669"/>
    <property type="project" value="UniProtKB-ARBA"/>
</dbReference>
<evidence type="ECO:0008006" key="4">
    <source>
        <dbReference type="Google" id="ProtNLM"/>
    </source>
</evidence>
<accession>A0A517MHU0</accession>
<reference evidence="2 3" key="1">
    <citation type="submission" date="2019-02" db="EMBL/GenBank/DDBJ databases">
        <title>Deep-cultivation of Planctomycetes and their phenomic and genomic characterization uncovers novel biology.</title>
        <authorList>
            <person name="Wiegand S."/>
            <person name="Jogler M."/>
            <person name="Boedeker C."/>
            <person name="Pinto D."/>
            <person name="Vollmers J."/>
            <person name="Rivas-Marin E."/>
            <person name="Kohn T."/>
            <person name="Peeters S.H."/>
            <person name="Heuer A."/>
            <person name="Rast P."/>
            <person name="Oberbeckmann S."/>
            <person name="Bunk B."/>
            <person name="Jeske O."/>
            <person name="Meyerdierks A."/>
            <person name="Storesund J.E."/>
            <person name="Kallscheuer N."/>
            <person name="Luecker S."/>
            <person name="Lage O.M."/>
            <person name="Pohl T."/>
            <person name="Merkel B.J."/>
            <person name="Hornburger P."/>
            <person name="Mueller R.-W."/>
            <person name="Bruemmer F."/>
            <person name="Labrenz M."/>
            <person name="Spormann A.M."/>
            <person name="Op den Camp H."/>
            <person name="Overmann J."/>
            <person name="Amann R."/>
            <person name="Jetten M.S.M."/>
            <person name="Mascher T."/>
            <person name="Medema M.H."/>
            <person name="Devos D.P."/>
            <person name="Kaster A.-K."/>
            <person name="Ovreas L."/>
            <person name="Rohde M."/>
            <person name="Galperin M.Y."/>
            <person name="Jogler C."/>
        </authorList>
    </citation>
    <scope>NUCLEOTIDE SEQUENCE [LARGE SCALE GENOMIC DNA]</scope>
    <source>
        <strain evidence="2 3">FF011L</strain>
    </source>
</reference>
<organism evidence="2 3">
    <name type="scientific">Roseimaritima multifibrata</name>
    <dbReference type="NCBI Taxonomy" id="1930274"/>
    <lineage>
        <taxon>Bacteria</taxon>
        <taxon>Pseudomonadati</taxon>
        <taxon>Planctomycetota</taxon>
        <taxon>Planctomycetia</taxon>
        <taxon>Pirellulales</taxon>
        <taxon>Pirellulaceae</taxon>
        <taxon>Roseimaritima</taxon>
    </lineage>
</organism>